<protein>
    <submittedName>
        <fullName evidence="1">Endonuclease-reverse transcriptase</fullName>
    </submittedName>
</protein>
<proteinExistence type="predicted"/>
<keyword evidence="1" id="KW-0540">Nuclease</keyword>
<reference evidence="1 2" key="1">
    <citation type="journal article" date="2021" name="Elife">
        <title>Chloroplast acquisition without the gene transfer in kleptoplastic sea slugs, Plakobranchus ocellatus.</title>
        <authorList>
            <person name="Maeda T."/>
            <person name="Takahashi S."/>
            <person name="Yoshida T."/>
            <person name="Shimamura S."/>
            <person name="Takaki Y."/>
            <person name="Nagai Y."/>
            <person name="Toyoda A."/>
            <person name="Suzuki Y."/>
            <person name="Arimoto A."/>
            <person name="Ishii H."/>
            <person name="Satoh N."/>
            <person name="Nishiyama T."/>
            <person name="Hasebe M."/>
            <person name="Maruyama T."/>
            <person name="Minagawa J."/>
            <person name="Obokata J."/>
            <person name="Shigenobu S."/>
        </authorList>
    </citation>
    <scope>NUCLEOTIDE SEQUENCE [LARGE SCALE GENOMIC DNA]</scope>
</reference>
<evidence type="ECO:0000313" key="2">
    <source>
        <dbReference type="Proteomes" id="UP000735302"/>
    </source>
</evidence>
<dbReference type="Proteomes" id="UP000735302">
    <property type="component" value="Unassembled WGS sequence"/>
</dbReference>
<accession>A0AAV4ARY9</accession>
<keyword evidence="1" id="KW-0378">Hydrolase</keyword>
<keyword evidence="1" id="KW-0255">Endonuclease</keyword>
<dbReference type="EMBL" id="BLXT01004186">
    <property type="protein sequence ID" value="GFO10564.1"/>
    <property type="molecule type" value="Genomic_DNA"/>
</dbReference>
<keyword evidence="2" id="KW-1185">Reference proteome</keyword>
<name>A0AAV4ARY9_9GAST</name>
<dbReference type="AlphaFoldDB" id="A0AAV4ARY9"/>
<evidence type="ECO:0000313" key="1">
    <source>
        <dbReference type="EMBL" id="GFO10564.1"/>
    </source>
</evidence>
<comment type="caution">
    <text evidence="1">The sequence shown here is derived from an EMBL/GenBank/DDBJ whole genome shotgun (WGS) entry which is preliminary data.</text>
</comment>
<gene>
    <name evidence="1" type="ORF">PoB_003706900</name>
</gene>
<sequence>MVHSSLYGCKCLTLTKDTDKQLEAVEMWFIWRIKEKVSWTKRKTNAEVMGMAGYKTFLLNTIKERQLKVFSHIKQGWWTKETVNVCQNM</sequence>
<organism evidence="1 2">
    <name type="scientific">Plakobranchus ocellatus</name>
    <dbReference type="NCBI Taxonomy" id="259542"/>
    <lineage>
        <taxon>Eukaryota</taxon>
        <taxon>Metazoa</taxon>
        <taxon>Spiralia</taxon>
        <taxon>Lophotrochozoa</taxon>
        <taxon>Mollusca</taxon>
        <taxon>Gastropoda</taxon>
        <taxon>Heterobranchia</taxon>
        <taxon>Euthyneura</taxon>
        <taxon>Panpulmonata</taxon>
        <taxon>Sacoglossa</taxon>
        <taxon>Placobranchoidea</taxon>
        <taxon>Plakobranchidae</taxon>
        <taxon>Plakobranchus</taxon>
    </lineage>
</organism>
<dbReference type="GO" id="GO:0004519">
    <property type="term" value="F:endonuclease activity"/>
    <property type="evidence" value="ECO:0007669"/>
    <property type="project" value="UniProtKB-KW"/>
</dbReference>